<evidence type="ECO:0000259" key="13">
    <source>
        <dbReference type="PROSITE" id="PS51294"/>
    </source>
</evidence>
<dbReference type="GO" id="GO:0008017">
    <property type="term" value="F:microtubule binding"/>
    <property type="evidence" value="ECO:0007669"/>
    <property type="project" value="TreeGrafter"/>
</dbReference>
<accession>A0AAV1H8U8</accession>
<dbReference type="GO" id="GO:0042803">
    <property type="term" value="F:protein homodimerization activity"/>
    <property type="evidence" value="ECO:0007669"/>
    <property type="project" value="UniProtKB-UniRule"/>
</dbReference>
<feature type="compositionally biased region" description="Basic and acidic residues" evidence="11">
    <location>
        <begin position="232"/>
        <end position="256"/>
    </location>
</feature>
<dbReference type="Gene3D" id="1.10.10.60">
    <property type="entry name" value="Homeodomain-like"/>
    <property type="match status" value="1"/>
</dbReference>
<dbReference type="GO" id="GO:0005654">
    <property type="term" value="C:nucleoplasm"/>
    <property type="evidence" value="ECO:0007669"/>
    <property type="project" value="UniProtKB-ARBA"/>
</dbReference>
<dbReference type="GO" id="GO:0007004">
    <property type="term" value="P:telomere maintenance via telomerase"/>
    <property type="evidence" value="ECO:0007669"/>
    <property type="project" value="TreeGrafter"/>
</dbReference>
<evidence type="ECO:0000256" key="7">
    <source>
        <dbReference type="ARBA" id="ARBA00023125"/>
    </source>
</evidence>
<evidence type="ECO:0000256" key="3">
    <source>
        <dbReference type="ARBA" id="ARBA00022499"/>
    </source>
</evidence>
<dbReference type="EMBL" id="OY660883">
    <property type="protein sequence ID" value="CAJ1082258.1"/>
    <property type="molecule type" value="Genomic_DNA"/>
</dbReference>
<dbReference type="PANTHER" id="PTHR46734:SF1">
    <property type="entry name" value="TELOMERIC REPEAT-BINDING FACTOR 1"/>
    <property type="match status" value="1"/>
</dbReference>
<evidence type="ECO:0000256" key="11">
    <source>
        <dbReference type="SAM" id="MobiDB-lite"/>
    </source>
</evidence>
<evidence type="ECO:0000256" key="4">
    <source>
        <dbReference type="ARBA" id="ARBA00022553"/>
    </source>
</evidence>
<dbReference type="AlphaFoldDB" id="A0AAV1H8U8"/>
<dbReference type="GO" id="GO:1905839">
    <property type="term" value="P:negative regulation of telomeric D-loop disassembly"/>
    <property type="evidence" value="ECO:0007669"/>
    <property type="project" value="TreeGrafter"/>
</dbReference>
<dbReference type="GO" id="GO:0008301">
    <property type="term" value="F:DNA binding, bending"/>
    <property type="evidence" value="ECO:0007669"/>
    <property type="project" value="TreeGrafter"/>
</dbReference>
<keyword evidence="5" id="KW-0832">Ubl conjugation</keyword>
<name>A0AAV1H8U8_XYRNO</name>
<dbReference type="InterPro" id="IPR017930">
    <property type="entry name" value="Myb_dom"/>
</dbReference>
<dbReference type="GO" id="GO:0071532">
    <property type="term" value="F:ankyrin repeat binding"/>
    <property type="evidence" value="ECO:0007669"/>
    <property type="project" value="TreeGrafter"/>
</dbReference>
<dbReference type="SMART" id="SM00717">
    <property type="entry name" value="SANT"/>
    <property type="match status" value="1"/>
</dbReference>
<dbReference type="GO" id="GO:0000783">
    <property type="term" value="C:nuclear telomere cap complex"/>
    <property type="evidence" value="ECO:0007669"/>
    <property type="project" value="TreeGrafter"/>
</dbReference>
<keyword evidence="4" id="KW-0597">Phosphoprotein</keyword>
<dbReference type="GO" id="GO:0003691">
    <property type="term" value="F:double-stranded telomeric DNA binding"/>
    <property type="evidence" value="ECO:0007669"/>
    <property type="project" value="UniProtKB-UniRule"/>
</dbReference>
<evidence type="ECO:0000256" key="6">
    <source>
        <dbReference type="ARBA" id="ARBA00022895"/>
    </source>
</evidence>
<comment type="function">
    <text evidence="10">Binds the telomeric double-stranded 5'-TTAGGG-3' repeat.</text>
</comment>
<dbReference type="Proteomes" id="UP001178508">
    <property type="component" value="Chromosome 20"/>
</dbReference>
<dbReference type="PROSITE" id="PS50090">
    <property type="entry name" value="MYB_LIKE"/>
    <property type="match status" value="1"/>
</dbReference>
<evidence type="ECO:0000256" key="5">
    <source>
        <dbReference type="ARBA" id="ARBA00022843"/>
    </source>
</evidence>
<dbReference type="GO" id="GO:0003720">
    <property type="term" value="F:telomerase activity"/>
    <property type="evidence" value="ECO:0007669"/>
    <property type="project" value="TreeGrafter"/>
</dbReference>
<evidence type="ECO:0000256" key="2">
    <source>
        <dbReference type="ARBA" id="ARBA00022454"/>
    </source>
</evidence>
<dbReference type="PANTHER" id="PTHR46734">
    <property type="entry name" value="TELOMERIC REPEAT-BINDING FACTOR 1 TERF1"/>
    <property type="match status" value="1"/>
</dbReference>
<dbReference type="CDD" id="cd11660">
    <property type="entry name" value="SANT_TRF"/>
    <property type="match status" value="1"/>
</dbReference>
<dbReference type="SUPFAM" id="SSF46689">
    <property type="entry name" value="Homeodomain-like"/>
    <property type="match status" value="1"/>
</dbReference>
<evidence type="ECO:0000313" key="15">
    <source>
        <dbReference type="Proteomes" id="UP001178508"/>
    </source>
</evidence>
<feature type="domain" description="HTH myb-type" evidence="13">
    <location>
        <begin position="312"/>
        <end position="369"/>
    </location>
</feature>
<evidence type="ECO:0000313" key="14">
    <source>
        <dbReference type="EMBL" id="CAJ1082258.1"/>
    </source>
</evidence>
<feature type="domain" description="Myb-like" evidence="12">
    <location>
        <begin position="312"/>
        <end position="365"/>
    </location>
</feature>
<dbReference type="InterPro" id="IPR017357">
    <property type="entry name" value="TERF1/2"/>
</dbReference>
<keyword evidence="9 10" id="KW-0131">Cell cycle</keyword>
<dbReference type="SUPFAM" id="SSF63600">
    <property type="entry name" value="Telomeric repeat binding factor (TRF) dimerisation domain"/>
    <property type="match status" value="1"/>
</dbReference>
<keyword evidence="8 10" id="KW-0539">Nucleus</keyword>
<evidence type="ECO:0000256" key="10">
    <source>
        <dbReference type="PIRNR" id="PIRNR038016"/>
    </source>
</evidence>
<dbReference type="InterPro" id="IPR001005">
    <property type="entry name" value="SANT/Myb"/>
</dbReference>
<dbReference type="GO" id="GO:0098505">
    <property type="term" value="F:G-rich strand telomeric DNA binding"/>
    <property type="evidence" value="ECO:0007669"/>
    <property type="project" value="TreeGrafter"/>
</dbReference>
<protein>
    <recommendedName>
        <fullName evidence="10">Telomeric repeat-binding factor</fullName>
    </recommendedName>
</protein>
<dbReference type="PIRSF" id="PIRSF038016">
    <property type="entry name" value="Telomere_bd-1_Pin2"/>
    <property type="match status" value="1"/>
</dbReference>
<dbReference type="InterPro" id="IPR009057">
    <property type="entry name" value="Homeodomain-like_sf"/>
</dbReference>
<dbReference type="Gene3D" id="1.25.40.210">
    <property type="entry name" value="Telomere repeat-binding factor, dimerisation domain"/>
    <property type="match status" value="1"/>
</dbReference>
<dbReference type="GO" id="GO:0008156">
    <property type="term" value="P:negative regulation of DNA replication"/>
    <property type="evidence" value="ECO:0007669"/>
    <property type="project" value="TreeGrafter"/>
</dbReference>
<sequence>MEPESNNKTVTEDISTDESVSFPRITAVVTRWTLDFTFVSLCRYFKEGKIDEFDEMLSIFEAISLSPSLKRAADDKKTLICAFLARILHGKQLDVQYEEDANVTPLVSAANIWSDLKDSVADKKLVQNVGLLLLVQSVAVCLEKGQRSSASSALKWFEENYEFPESFRSKLLKIMTERETYHPLLTSFSFSRLKETIQSFLDDYLEKNPSDYLLKAATKVAQSSEMNETMEDVEKQDSSLTEMDKDSSDSAKENSIARRPRSRRKHLFTKTADVWKPDSCKKVVVCVTRLSKQESSQTIQRTPAETSMNQNKRRKARQKWTEQLDRYLVNGVQRHGEGKWSHILLDYDFQGRTGTMLKDRWRTLMKTDKFGDRGLAAPSCR</sequence>
<feature type="region of interest" description="Disordered" evidence="11">
    <location>
        <begin position="224"/>
        <end position="263"/>
    </location>
</feature>
<keyword evidence="7 10" id="KW-0238">DNA-binding</keyword>
<evidence type="ECO:0000256" key="8">
    <source>
        <dbReference type="ARBA" id="ARBA00023242"/>
    </source>
</evidence>
<organism evidence="14 15">
    <name type="scientific">Xyrichtys novacula</name>
    <name type="common">Pearly razorfish</name>
    <name type="synonym">Hemipteronotus novacula</name>
    <dbReference type="NCBI Taxonomy" id="13765"/>
    <lineage>
        <taxon>Eukaryota</taxon>
        <taxon>Metazoa</taxon>
        <taxon>Chordata</taxon>
        <taxon>Craniata</taxon>
        <taxon>Vertebrata</taxon>
        <taxon>Euteleostomi</taxon>
        <taxon>Actinopterygii</taxon>
        <taxon>Neopterygii</taxon>
        <taxon>Teleostei</taxon>
        <taxon>Neoteleostei</taxon>
        <taxon>Acanthomorphata</taxon>
        <taxon>Eupercaria</taxon>
        <taxon>Labriformes</taxon>
        <taxon>Labridae</taxon>
        <taxon>Xyrichtys</taxon>
    </lineage>
</organism>
<dbReference type="FunFam" id="1.25.40.210:FF:000001">
    <property type="entry name" value="Telomeric repeat-binding factor"/>
    <property type="match status" value="1"/>
</dbReference>
<comment type="subunit">
    <text evidence="10">Homodimer.</text>
</comment>
<evidence type="ECO:0000259" key="12">
    <source>
        <dbReference type="PROSITE" id="PS50090"/>
    </source>
</evidence>
<dbReference type="Pfam" id="PF00249">
    <property type="entry name" value="Myb_DNA-binding"/>
    <property type="match status" value="1"/>
</dbReference>
<reference evidence="14" key="1">
    <citation type="submission" date="2023-08" db="EMBL/GenBank/DDBJ databases">
        <authorList>
            <person name="Alioto T."/>
            <person name="Alioto T."/>
            <person name="Gomez Garrido J."/>
        </authorList>
    </citation>
    <scope>NUCLEOTIDE SEQUENCE</scope>
</reference>
<keyword evidence="6 10" id="KW-0779">Telomere</keyword>
<proteinExistence type="predicted"/>
<evidence type="ECO:0000256" key="9">
    <source>
        <dbReference type="ARBA" id="ARBA00023306"/>
    </source>
</evidence>
<keyword evidence="15" id="KW-1185">Reference proteome</keyword>
<dbReference type="InterPro" id="IPR052450">
    <property type="entry name" value="TRBD-Containing_Protein"/>
</dbReference>
<dbReference type="Pfam" id="PF08558">
    <property type="entry name" value="TRF"/>
    <property type="match status" value="1"/>
</dbReference>
<dbReference type="InterPro" id="IPR036507">
    <property type="entry name" value="Telomere_rpt-bd_fac_dimer_sf"/>
</dbReference>
<keyword evidence="3" id="KW-1017">Isopeptide bond</keyword>
<evidence type="ECO:0000256" key="1">
    <source>
        <dbReference type="ARBA" id="ARBA00004574"/>
    </source>
</evidence>
<dbReference type="PROSITE" id="PS51294">
    <property type="entry name" value="HTH_MYB"/>
    <property type="match status" value="1"/>
</dbReference>
<dbReference type="InterPro" id="IPR013867">
    <property type="entry name" value="Telomere_rpt-bd_fac_dimer_dom"/>
</dbReference>
<comment type="subcellular location">
    <subcellularLocation>
        <location evidence="1">Chromosome</location>
        <location evidence="1">Telomere</location>
    </subcellularLocation>
    <subcellularLocation>
        <location evidence="10">Nucleus</location>
    </subcellularLocation>
</comment>
<gene>
    <name evidence="14" type="ORF">XNOV1_A005941</name>
</gene>
<keyword evidence="2" id="KW-0158">Chromosome</keyword>